<gene>
    <name evidence="4" type="primary">LOC120273787</name>
</gene>
<dbReference type="InterPro" id="IPR013922">
    <property type="entry name" value="Cyclin_PHO80-like"/>
</dbReference>
<dbReference type="Gene3D" id="1.10.472.10">
    <property type="entry name" value="Cyclin-like"/>
    <property type="match status" value="1"/>
</dbReference>
<dbReference type="PANTHER" id="PTHR15615">
    <property type="match status" value="1"/>
</dbReference>
<accession>A0AB40CDG4</accession>
<keyword evidence="3" id="KW-1185">Reference proteome</keyword>
<sequence length="198" mass="21452">MVASKVLDDLHYNNSFFARVGEVSNAELNRMELELLALLDFGVMVNYWPVGELGSATVRRDMLNFSPDEKEKQPEVMPALQQTAGSVERGSHPGAGSVVAQQKVVTWEIIKDGDPGMQDMRSSSTSGAVSQKVKAMIQASVERGSHVIGGSDVLISNRNLVVEPRFHIAGETAPAADVVHDPVDQRVARGRTRWSLGG</sequence>
<dbReference type="GO" id="GO:0051301">
    <property type="term" value="P:cell division"/>
    <property type="evidence" value="ECO:0007669"/>
    <property type="project" value="UniProtKB-KW"/>
</dbReference>
<evidence type="ECO:0000256" key="2">
    <source>
        <dbReference type="ARBA" id="ARBA00023306"/>
    </source>
</evidence>
<protein>
    <submittedName>
        <fullName evidence="4">Uncharacterized protein LOC120273787</fullName>
    </submittedName>
</protein>
<dbReference type="GeneID" id="120273787"/>
<dbReference type="Proteomes" id="UP001515500">
    <property type="component" value="Chromosome 12"/>
</dbReference>
<evidence type="ECO:0000313" key="4">
    <source>
        <dbReference type="RefSeq" id="XP_039136424.1"/>
    </source>
</evidence>
<name>A0AB40CDG4_DIOCR</name>
<dbReference type="Pfam" id="PF08613">
    <property type="entry name" value="Cyclin"/>
    <property type="match status" value="1"/>
</dbReference>
<evidence type="ECO:0000313" key="3">
    <source>
        <dbReference type="Proteomes" id="UP001515500"/>
    </source>
</evidence>
<dbReference type="GO" id="GO:0019901">
    <property type="term" value="F:protein kinase binding"/>
    <property type="evidence" value="ECO:0007669"/>
    <property type="project" value="InterPro"/>
</dbReference>
<proteinExistence type="predicted"/>
<dbReference type="AlphaFoldDB" id="A0AB40CDG4"/>
<evidence type="ECO:0000256" key="1">
    <source>
        <dbReference type="ARBA" id="ARBA00022618"/>
    </source>
</evidence>
<keyword evidence="2" id="KW-0131">Cell cycle</keyword>
<keyword evidence="1" id="KW-0132">Cell division</keyword>
<dbReference type="RefSeq" id="XP_039136424.1">
    <property type="nucleotide sequence ID" value="XM_039280490.1"/>
</dbReference>
<dbReference type="PANTHER" id="PTHR15615:SF121">
    <property type="entry name" value="CYCLIN-U1-1"/>
    <property type="match status" value="1"/>
</dbReference>
<reference evidence="4" key="1">
    <citation type="submission" date="2025-08" db="UniProtKB">
        <authorList>
            <consortium name="RefSeq"/>
        </authorList>
    </citation>
    <scope>IDENTIFICATION</scope>
</reference>
<organism evidence="3 4">
    <name type="scientific">Dioscorea cayennensis subsp. rotundata</name>
    <name type="common">White Guinea yam</name>
    <name type="synonym">Dioscorea rotundata</name>
    <dbReference type="NCBI Taxonomy" id="55577"/>
    <lineage>
        <taxon>Eukaryota</taxon>
        <taxon>Viridiplantae</taxon>
        <taxon>Streptophyta</taxon>
        <taxon>Embryophyta</taxon>
        <taxon>Tracheophyta</taxon>
        <taxon>Spermatophyta</taxon>
        <taxon>Magnoliopsida</taxon>
        <taxon>Liliopsida</taxon>
        <taxon>Dioscoreales</taxon>
        <taxon>Dioscoreaceae</taxon>
        <taxon>Dioscorea</taxon>
    </lineage>
</organism>